<dbReference type="PATRIC" id="fig|1029822.3.peg.394"/>
<proteinExistence type="predicted"/>
<sequence>MTIVRLPPLLIFYGLPASFLHARDLTLMSKITQANTA</sequence>
<protein>
    <submittedName>
        <fullName evidence="1">Uncharacterized protein</fullName>
    </submittedName>
</protein>
<comment type="caution">
    <text evidence="1">The sequence shown here is derived from an EMBL/GenBank/DDBJ whole genome shotgun (WGS) entry which is preliminary data.</text>
</comment>
<reference evidence="1 2" key="1">
    <citation type="journal article" date="2011" name="J. Bacteriol.">
        <title>Genome Sequence of Lactobacillus salivarius NIAS840, Isolated from Chicken Intestine.</title>
        <authorList>
            <person name="Ham J.S."/>
            <person name="Kim H.W."/>
            <person name="Seol K.H."/>
            <person name="Jang A."/>
            <person name="Jeong S.G."/>
            <person name="Oh M.H."/>
            <person name="Kim D.H."/>
            <person name="Kang D.K."/>
            <person name="Kim G.B."/>
            <person name="Cha C.J."/>
        </authorList>
    </citation>
    <scope>NUCLEOTIDE SEQUENCE [LARGE SCALE GENOMIC DNA]</scope>
    <source>
        <strain evidence="1 2">NIAS840</strain>
    </source>
</reference>
<name>F5VCX2_9LACO</name>
<organism evidence="1 2">
    <name type="scientific">Ligilactobacillus salivarius NIAS840</name>
    <dbReference type="NCBI Taxonomy" id="1029822"/>
    <lineage>
        <taxon>Bacteria</taxon>
        <taxon>Bacillati</taxon>
        <taxon>Bacillota</taxon>
        <taxon>Bacilli</taxon>
        <taxon>Lactobacillales</taxon>
        <taxon>Lactobacillaceae</taxon>
        <taxon>Ligilactobacillus</taxon>
    </lineage>
</organism>
<accession>F5VCX2</accession>
<dbReference type="AlphaFoldDB" id="F5VCX2"/>
<gene>
    <name evidence="1" type="ORF">NIAS840_00393</name>
</gene>
<evidence type="ECO:0000313" key="2">
    <source>
        <dbReference type="Proteomes" id="UP000006227"/>
    </source>
</evidence>
<dbReference type="Proteomes" id="UP000006227">
    <property type="component" value="Unassembled WGS sequence"/>
</dbReference>
<dbReference type="EMBL" id="AFMN01000001">
    <property type="protein sequence ID" value="EGL98689.1"/>
    <property type="molecule type" value="Genomic_DNA"/>
</dbReference>
<evidence type="ECO:0000313" key="1">
    <source>
        <dbReference type="EMBL" id="EGL98689.1"/>
    </source>
</evidence>